<dbReference type="GO" id="GO:0140664">
    <property type="term" value="F:ATP-dependent DNA damage sensor activity"/>
    <property type="evidence" value="ECO:0007669"/>
    <property type="project" value="InterPro"/>
</dbReference>
<feature type="compositionally biased region" description="Polar residues" evidence="15">
    <location>
        <begin position="42"/>
        <end position="54"/>
    </location>
</feature>
<comment type="function">
    <text evidence="13">Component of the post-replicative DNA mismatch repair system (MMR).</text>
</comment>
<evidence type="ECO:0000256" key="11">
    <source>
        <dbReference type="ARBA" id="ARBA00029792"/>
    </source>
</evidence>
<keyword evidence="9" id="KW-0539">Nucleus</keyword>
<evidence type="ECO:0000256" key="6">
    <source>
        <dbReference type="ARBA" id="ARBA00022840"/>
    </source>
</evidence>
<dbReference type="InterPro" id="IPR016151">
    <property type="entry name" value="DNA_mismatch_repair_MutS_N"/>
</dbReference>
<proteinExistence type="inferred from homology"/>
<dbReference type="InterPro" id="IPR007695">
    <property type="entry name" value="DNA_mismatch_repair_MutS-lik_N"/>
</dbReference>
<comment type="subcellular location">
    <subcellularLocation>
        <location evidence="1">Nucleus</location>
    </subcellularLocation>
</comment>
<comment type="caution">
    <text evidence="17">The sequence shown here is derived from an EMBL/GenBank/DDBJ whole genome shotgun (WGS) entry which is preliminary data.</text>
</comment>
<dbReference type="InterPro" id="IPR007861">
    <property type="entry name" value="DNA_mismatch_repair_MutS_clamp"/>
</dbReference>
<dbReference type="Gene3D" id="1.10.1420.10">
    <property type="match status" value="2"/>
</dbReference>
<evidence type="ECO:0000256" key="1">
    <source>
        <dbReference type="ARBA" id="ARBA00004123"/>
    </source>
</evidence>
<evidence type="ECO:0000256" key="13">
    <source>
        <dbReference type="RuleBase" id="RU003756"/>
    </source>
</evidence>
<organism evidence="17 18">
    <name type="scientific">Umbelopsis ramanniana AG</name>
    <dbReference type="NCBI Taxonomy" id="1314678"/>
    <lineage>
        <taxon>Eukaryota</taxon>
        <taxon>Fungi</taxon>
        <taxon>Fungi incertae sedis</taxon>
        <taxon>Mucoromycota</taxon>
        <taxon>Mucoromycotina</taxon>
        <taxon>Umbelopsidomycetes</taxon>
        <taxon>Umbelopsidales</taxon>
        <taxon>Umbelopsidaceae</taxon>
        <taxon>Umbelopsis</taxon>
    </lineage>
</organism>
<evidence type="ECO:0000256" key="3">
    <source>
        <dbReference type="ARBA" id="ARBA00022151"/>
    </source>
</evidence>
<evidence type="ECO:0000313" key="18">
    <source>
        <dbReference type="Proteomes" id="UP001206595"/>
    </source>
</evidence>
<dbReference type="NCBIfam" id="NF003810">
    <property type="entry name" value="PRK05399.1"/>
    <property type="match status" value="1"/>
</dbReference>
<reference evidence="17" key="2">
    <citation type="journal article" date="2022" name="Proc. Natl. Acad. Sci. U.S.A.">
        <title>Diploid-dominant life cycles characterize the early evolution of Fungi.</title>
        <authorList>
            <person name="Amses K.R."/>
            <person name="Simmons D.R."/>
            <person name="Longcore J.E."/>
            <person name="Mondo S.J."/>
            <person name="Seto K."/>
            <person name="Jeronimo G.H."/>
            <person name="Bonds A.E."/>
            <person name="Quandt C.A."/>
            <person name="Davis W.J."/>
            <person name="Chang Y."/>
            <person name="Federici B.A."/>
            <person name="Kuo A."/>
            <person name="LaButti K."/>
            <person name="Pangilinan J."/>
            <person name="Andreopoulos W."/>
            <person name="Tritt A."/>
            <person name="Riley R."/>
            <person name="Hundley H."/>
            <person name="Johnson J."/>
            <person name="Lipzen A."/>
            <person name="Barry K."/>
            <person name="Lang B.F."/>
            <person name="Cuomo C.A."/>
            <person name="Buchler N.E."/>
            <person name="Grigoriev I.V."/>
            <person name="Spatafora J.W."/>
            <person name="Stajich J.E."/>
            <person name="James T.Y."/>
        </authorList>
    </citation>
    <scope>NUCLEOTIDE SEQUENCE</scope>
    <source>
        <strain evidence="17">AG</strain>
    </source>
</reference>
<evidence type="ECO:0000256" key="2">
    <source>
        <dbReference type="ARBA" id="ARBA00007094"/>
    </source>
</evidence>
<dbReference type="InterPro" id="IPR045076">
    <property type="entry name" value="MutS"/>
</dbReference>
<dbReference type="SUPFAM" id="SSF52540">
    <property type="entry name" value="P-loop containing nucleoside triphosphate hydrolases"/>
    <property type="match status" value="1"/>
</dbReference>
<keyword evidence="14" id="KW-0175">Coiled coil</keyword>
<keyword evidence="8 13" id="KW-0234">DNA repair</keyword>
<dbReference type="EMBL" id="MU620916">
    <property type="protein sequence ID" value="KAI8579969.1"/>
    <property type="molecule type" value="Genomic_DNA"/>
</dbReference>
<dbReference type="Pfam" id="PF05188">
    <property type="entry name" value="MutS_II"/>
    <property type="match status" value="1"/>
</dbReference>
<feature type="coiled-coil region" evidence="14">
    <location>
        <begin position="612"/>
        <end position="639"/>
    </location>
</feature>
<dbReference type="FunFam" id="1.10.1420.10:FF:000004">
    <property type="entry name" value="DNA mismatch repair protein Msh3"/>
    <property type="match status" value="1"/>
</dbReference>
<dbReference type="RefSeq" id="XP_051444973.1">
    <property type="nucleotide sequence ID" value="XM_051588856.1"/>
</dbReference>
<evidence type="ECO:0000256" key="4">
    <source>
        <dbReference type="ARBA" id="ARBA00022741"/>
    </source>
</evidence>
<evidence type="ECO:0000256" key="12">
    <source>
        <dbReference type="ARBA" id="ARBA00073774"/>
    </source>
</evidence>
<dbReference type="PANTHER" id="PTHR11361:SF122">
    <property type="entry name" value="DNA MISMATCH REPAIR PROTEIN MSH3"/>
    <property type="match status" value="1"/>
</dbReference>
<dbReference type="SUPFAM" id="SSF53150">
    <property type="entry name" value="DNA repair protein MutS, domain II"/>
    <property type="match status" value="1"/>
</dbReference>
<dbReference type="FunFam" id="3.40.1170.10:FF:000004">
    <property type="entry name" value="DNA mismatch repair protein"/>
    <property type="match status" value="1"/>
</dbReference>
<dbReference type="Pfam" id="PF05190">
    <property type="entry name" value="MutS_IV"/>
    <property type="match status" value="1"/>
</dbReference>
<dbReference type="PANTHER" id="PTHR11361">
    <property type="entry name" value="DNA MISMATCH REPAIR PROTEIN MUTS FAMILY MEMBER"/>
    <property type="match status" value="1"/>
</dbReference>
<evidence type="ECO:0000256" key="7">
    <source>
        <dbReference type="ARBA" id="ARBA00023125"/>
    </source>
</evidence>
<dbReference type="InterPro" id="IPR007860">
    <property type="entry name" value="DNA_mmatch_repair_MutS_con_dom"/>
</dbReference>
<dbReference type="SMART" id="SM00533">
    <property type="entry name" value="MUTSd"/>
    <property type="match status" value="1"/>
</dbReference>
<keyword evidence="18" id="KW-1185">Reference proteome</keyword>
<dbReference type="Pfam" id="PF05192">
    <property type="entry name" value="MutS_III"/>
    <property type="match status" value="1"/>
</dbReference>
<feature type="compositionally biased region" description="Polar residues" evidence="15">
    <location>
        <begin position="1"/>
        <end position="10"/>
    </location>
</feature>
<dbReference type="SMART" id="SM00534">
    <property type="entry name" value="MUTSac"/>
    <property type="match status" value="1"/>
</dbReference>
<evidence type="ECO:0000256" key="8">
    <source>
        <dbReference type="ARBA" id="ARBA00023204"/>
    </source>
</evidence>
<evidence type="ECO:0000256" key="9">
    <source>
        <dbReference type="ARBA" id="ARBA00023242"/>
    </source>
</evidence>
<dbReference type="SUPFAM" id="SSF55271">
    <property type="entry name" value="DNA repair protein MutS, domain I"/>
    <property type="match status" value="1"/>
</dbReference>
<feature type="domain" description="DNA mismatch repair proteins mutS family" evidence="16">
    <location>
        <begin position="868"/>
        <end position="884"/>
    </location>
</feature>
<dbReference type="GO" id="GO:0005524">
    <property type="term" value="F:ATP binding"/>
    <property type="evidence" value="ECO:0007669"/>
    <property type="project" value="UniProtKB-KW"/>
</dbReference>
<keyword evidence="7 13" id="KW-0238">DNA-binding</keyword>
<dbReference type="Gene3D" id="3.40.50.300">
    <property type="entry name" value="P-loop containing nucleotide triphosphate hydrolases"/>
    <property type="match status" value="1"/>
</dbReference>
<dbReference type="Pfam" id="PF00488">
    <property type="entry name" value="MutS_V"/>
    <property type="match status" value="1"/>
</dbReference>
<dbReference type="InterPro" id="IPR027417">
    <property type="entry name" value="P-loop_NTPase"/>
</dbReference>
<dbReference type="GO" id="GO:0005634">
    <property type="term" value="C:nucleus"/>
    <property type="evidence" value="ECO:0007669"/>
    <property type="project" value="UniProtKB-SubCell"/>
</dbReference>
<dbReference type="SUPFAM" id="SSF48334">
    <property type="entry name" value="DNA repair protein MutS, domain III"/>
    <property type="match status" value="1"/>
</dbReference>
<keyword evidence="6" id="KW-0067">ATP-binding</keyword>
<comment type="similarity">
    <text evidence="2">Belongs to the DNA mismatch repair MutS family. MSH3 subfamily.</text>
</comment>
<evidence type="ECO:0000256" key="15">
    <source>
        <dbReference type="SAM" id="MobiDB-lite"/>
    </source>
</evidence>
<dbReference type="PROSITE" id="PS00486">
    <property type="entry name" value="DNA_MISMATCH_REPAIR_2"/>
    <property type="match status" value="1"/>
</dbReference>
<dbReference type="InterPro" id="IPR036678">
    <property type="entry name" value="MutS_con_dom_sf"/>
</dbReference>
<dbReference type="Proteomes" id="UP001206595">
    <property type="component" value="Unassembled WGS sequence"/>
</dbReference>
<accession>A0AAD5EAM5</accession>
<protein>
    <recommendedName>
        <fullName evidence="3 12">DNA mismatch repair protein MSH3</fullName>
    </recommendedName>
    <alternativeName>
        <fullName evidence="3 12">DNA mismatch repair protein MSH3</fullName>
    </alternativeName>
    <alternativeName>
        <fullName evidence="11">MutS protein homolog 3</fullName>
    </alternativeName>
</protein>
<gene>
    <name evidence="17" type="ORF">K450DRAFT_239973</name>
</gene>
<keyword evidence="4 13" id="KW-0547">Nucleotide-binding</keyword>
<dbReference type="InterPro" id="IPR007696">
    <property type="entry name" value="DNA_mismatch_repair_MutS_core"/>
</dbReference>
<dbReference type="GO" id="GO:0030983">
    <property type="term" value="F:mismatched DNA binding"/>
    <property type="evidence" value="ECO:0007669"/>
    <property type="project" value="InterPro"/>
</dbReference>
<dbReference type="FunFam" id="3.30.420.110:FF:000008">
    <property type="entry name" value="DNA mismatch repair protein"/>
    <property type="match status" value="1"/>
</dbReference>
<dbReference type="InterPro" id="IPR036187">
    <property type="entry name" value="DNA_mismatch_repair_MutS_sf"/>
</dbReference>
<evidence type="ECO:0000313" key="17">
    <source>
        <dbReference type="EMBL" id="KAI8579969.1"/>
    </source>
</evidence>
<feature type="region of interest" description="Disordered" evidence="15">
    <location>
        <begin position="1"/>
        <end position="54"/>
    </location>
</feature>
<dbReference type="GeneID" id="75914201"/>
<comment type="subunit">
    <text evidence="10">Heterodimer consisting of MSH2-MSH3 (MutS beta). Forms a ternary complex with MutL alpha (MLH1-PMS1).</text>
</comment>
<evidence type="ECO:0000259" key="16">
    <source>
        <dbReference type="PROSITE" id="PS00486"/>
    </source>
</evidence>
<reference evidence="17" key="1">
    <citation type="submission" date="2021-06" db="EMBL/GenBank/DDBJ databases">
        <authorList>
            <consortium name="DOE Joint Genome Institute"/>
            <person name="Mondo S.J."/>
            <person name="Amses K.R."/>
            <person name="Simmons D.R."/>
            <person name="Longcore J.E."/>
            <person name="Seto K."/>
            <person name="Alves G.H."/>
            <person name="Bonds A.E."/>
            <person name="Quandt C.A."/>
            <person name="Davis W.J."/>
            <person name="Chang Y."/>
            <person name="Letcher P.M."/>
            <person name="Powell M.J."/>
            <person name="Kuo A."/>
            <person name="Labutti K."/>
            <person name="Pangilinan J."/>
            <person name="Andreopoulos W."/>
            <person name="Tritt A."/>
            <person name="Riley R."/>
            <person name="Hundley H."/>
            <person name="Johnson J."/>
            <person name="Lipzen A."/>
            <person name="Barry K."/>
            <person name="Berbee M.L."/>
            <person name="Buchler N.E."/>
            <person name="Grigoriev I.V."/>
            <person name="Spatafora J.W."/>
            <person name="Stajich J.E."/>
            <person name="James T.Y."/>
        </authorList>
    </citation>
    <scope>NUCLEOTIDE SEQUENCE</scope>
    <source>
        <strain evidence="17">AG</strain>
    </source>
</reference>
<dbReference type="GO" id="GO:0006298">
    <property type="term" value="P:mismatch repair"/>
    <property type="evidence" value="ECO:0007669"/>
    <property type="project" value="InterPro"/>
</dbReference>
<evidence type="ECO:0000256" key="14">
    <source>
        <dbReference type="SAM" id="Coils"/>
    </source>
</evidence>
<dbReference type="Pfam" id="PF01624">
    <property type="entry name" value="MutS_I"/>
    <property type="match status" value="1"/>
</dbReference>
<dbReference type="AlphaFoldDB" id="A0AAD5EAM5"/>
<dbReference type="FunFam" id="3.40.50.300:FF:000870">
    <property type="entry name" value="MutS protein homolog 4"/>
    <property type="match status" value="1"/>
</dbReference>
<dbReference type="PIRSF" id="PIRSF037677">
    <property type="entry name" value="DNA_mis_repair_Msh6"/>
    <property type="match status" value="1"/>
</dbReference>
<dbReference type="InterPro" id="IPR000432">
    <property type="entry name" value="DNA_mismatch_repair_MutS_C"/>
</dbReference>
<evidence type="ECO:0000256" key="10">
    <source>
        <dbReference type="ARBA" id="ARBA00025902"/>
    </source>
</evidence>
<sequence length="1028" mass="116284">MKSKQTSLSSFFKPAQPSFQPRRDPPSDSSLHDTPASPFFVQESTPTQHTKLANKFSYSENEVIESSSKRTKEQEDLHQRFVAKFGDAAENRPVKKFKANDFTANEVIQPDTQVLKHKVKTNYTPLEIQVVELKEKYPGVLLVIEVGYKYKFFGEDAKTASKILNIAHYMDHNFYCASIPTHRLPFHVRRLVNAGYKVGVVRQTETAALKAVGDNKQGPFLRELKNLYTKGTFVEEMAAADIDEDSGTSPGSGSNYLMCIVEENRGGGGPDERVRVGIVAVQPATGDIVYDSFEDTYMRSELETRVLHIQPCELLLPATLSRPTEKLIHHIALQRTTAFGDNVRVERVPKDMVFATDYNAAFTYVSDFYANTVGSQSSSQGGVKSETLFAEILRLPDVIIKSLALTVKYLTDFQLDHVFKLTKYFNHFSSKSHMTLNANTMANLEIYRNSTNYGEKHSLFWILNHTNTSFGKRLLKRWVGRPLINKGLLEERTNAVEELISTDNPKVPKVRSLLKHLPDLEKGLCRIHYGKSSPSELLQVLNALEKVAELFHQAAPVADIKFRSSLLNTIFDCLPLILEEVVTLKSMLDVTAVERGNDVTNLFQSDEPWQEISEYKLRINDTEKEFQEYLKELRKILRNSTTQYVTVAGIEYLVEVKNTELKKVPQNWIKISGTKAVSRFHTPFIIAKAKEKEQYRDRLKIASQKAYQDYLHQVSERYELFRDVVQRLAQLDCLLSLATVAIQPGYCKPEYVDHLMMKVENGRHPMVEQLLAGGFVPNDVEFDSDASRTMVLTGPNMGGKSSYIRQVALIAIMGQIGSYVPADSARLGILDAVYTRMGALDNLQTGESTFMIELHETSDIMKQATARSLVILDELGRGTSTHDGVAIAYAVLQHFITKIQSITIFVTHYPSLAELVNEHSEHAKNCHMAFIENKEDDDHSTLTFLYKLTNGVAMRSYGLNVARLANLPKSILDVAHQKASEMEAKHEHAKDMQTAYRTQRFLSSIFGRLDQDDNVRKDLQLLYRQLVG</sequence>
<dbReference type="Gene3D" id="3.40.1170.10">
    <property type="entry name" value="DNA repair protein MutS, domain I"/>
    <property type="match status" value="1"/>
</dbReference>
<evidence type="ECO:0000256" key="5">
    <source>
        <dbReference type="ARBA" id="ARBA00022763"/>
    </source>
</evidence>
<keyword evidence="5 13" id="KW-0227">DNA damage</keyword>
<name>A0AAD5EAM5_UMBRA</name>
<dbReference type="Gene3D" id="3.30.420.110">
    <property type="entry name" value="MutS, connector domain"/>
    <property type="match status" value="1"/>
</dbReference>
<dbReference type="InterPro" id="IPR017261">
    <property type="entry name" value="DNA_mismatch_repair_MutS/MSH"/>
</dbReference>
<dbReference type="GO" id="GO:0006312">
    <property type="term" value="P:mitotic recombination"/>
    <property type="evidence" value="ECO:0007669"/>
    <property type="project" value="TreeGrafter"/>
</dbReference>